<dbReference type="Proteomes" id="UP000095287">
    <property type="component" value="Unplaced"/>
</dbReference>
<reference evidence="3" key="1">
    <citation type="submission" date="2016-11" db="UniProtKB">
        <authorList>
            <consortium name="WormBaseParasite"/>
        </authorList>
    </citation>
    <scope>IDENTIFICATION</scope>
</reference>
<evidence type="ECO:0000313" key="2">
    <source>
        <dbReference type="Proteomes" id="UP000095287"/>
    </source>
</evidence>
<dbReference type="WBParaSite" id="L893_g8875.t1">
    <property type="protein sequence ID" value="L893_g8875.t1"/>
    <property type="gene ID" value="L893_g8875"/>
</dbReference>
<protein>
    <submittedName>
        <fullName evidence="3">Secreted protein</fullName>
    </submittedName>
</protein>
<evidence type="ECO:0000256" key="1">
    <source>
        <dbReference type="SAM" id="SignalP"/>
    </source>
</evidence>
<organism evidence="2 3">
    <name type="scientific">Steinernema glaseri</name>
    <dbReference type="NCBI Taxonomy" id="37863"/>
    <lineage>
        <taxon>Eukaryota</taxon>
        <taxon>Metazoa</taxon>
        <taxon>Ecdysozoa</taxon>
        <taxon>Nematoda</taxon>
        <taxon>Chromadorea</taxon>
        <taxon>Rhabditida</taxon>
        <taxon>Tylenchina</taxon>
        <taxon>Panagrolaimomorpha</taxon>
        <taxon>Strongyloidoidea</taxon>
        <taxon>Steinernematidae</taxon>
        <taxon>Steinernema</taxon>
    </lineage>
</organism>
<feature type="signal peptide" evidence="1">
    <location>
        <begin position="1"/>
        <end position="19"/>
    </location>
</feature>
<name>A0A1I8AT11_9BILA</name>
<sequence length="186" mass="20753">MLHVWCVMLVNCVLSLILAILDPEQVVIINVYVRIQRSLAKKRSTDGNDRNKIPCCAFVMQGNYAGWDELSRVAPMLKKKTNDKAIGSSYCTPYDERNIMSQLLPISARAPIRSNLFLEAAVVALWRMRLVENYPLVKVSSLDGASSLLLGEMHSFYSVEGGLPLAFAVRVFEPSKCSELDRCATP</sequence>
<keyword evidence="1" id="KW-0732">Signal</keyword>
<feature type="chain" id="PRO_5009315109" evidence="1">
    <location>
        <begin position="20"/>
        <end position="186"/>
    </location>
</feature>
<proteinExistence type="predicted"/>
<dbReference type="AlphaFoldDB" id="A0A1I8AT11"/>
<accession>A0A1I8AT11</accession>
<keyword evidence="2" id="KW-1185">Reference proteome</keyword>
<evidence type="ECO:0000313" key="3">
    <source>
        <dbReference type="WBParaSite" id="L893_g8875.t1"/>
    </source>
</evidence>